<feature type="compositionally biased region" description="Polar residues" evidence="1">
    <location>
        <begin position="158"/>
        <end position="172"/>
    </location>
</feature>
<evidence type="ECO:0000313" key="4">
    <source>
        <dbReference type="Proteomes" id="UP000507222"/>
    </source>
</evidence>
<reference evidence="3 4" key="2">
    <citation type="submission" date="2020-05" db="EMBL/GenBank/DDBJ databases">
        <authorList>
            <person name="Campoy J."/>
            <person name="Schneeberger K."/>
            <person name="Spophaly S."/>
        </authorList>
    </citation>
    <scope>NUCLEOTIDE SEQUENCE [LARGE SCALE GENOMIC DNA]</scope>
    <source>
        <strain evidence="3">PruArmRojPasFocal</strain>
    </source>
</reference>
<feature type="region of interest" description="Disordered" evidence="1">
    <location>
        <begin position="134"/>
        <end position="197"/>
    </location>
</feature>
<evidence type="ECO:0000256" key="1">
    <source>
        <dbReference type="SAM" id="MobiDB-lite"/>
    </source>
</evidence>
<dbReference type="EMBL" id="CAEKKB010000002">
    <property type="protein sequence ID" value="CAB4298683.1"/>
    <property type="molecule type" value="Genomic_DNA"/>
</dbReference>
<evidence type="ECO:0000313" key="2">
    <source>
        <dbReference type="EMBL" id="CAB4268314.1"/>
    </source>
</evidence>
<protein>
    <submittedName>
        <fullName evidence="3">Uncharacterized protein</fullName>
    </submittedName>
</protein>
<keyword evidence="5" id="KW-1185">Reference proteome</keyword>
<evidence type="ECO:0000313" key="5">
    <source>
        <dbReference type="Proteomes" id="UP000507245"/>
    </source>
</evidence>
<evidence type="ECO:0000313" key="3">
    <source>
        <dbReference type="EMBL" id="CAB4298683.1"/>
    </source>
</evidence>
<organism evidence="3 5">
    <name type="scientific">Prunus armeniaca</name>
    <name type="common">Apricot</name>
    <name type="synonym">Armeniaca vulgaris</name>
    <dbReference type="NCBI Taxonomy" id="36596"/>
    <lineage>
        <taxon>Eukaryota</taxon>
        <taxon>Viridiplantae</taxon>
        <taxon>Streptophyta</taxon>
        <taxon>Embryophyta</taxon>
        <taxon>Tracheophyta</taxon>
        <taxon>Spermatophyta</taxon>
        <taxon>Magnoliopsida</taxon>
        <taxon>eudicotyledons</taxon>
        <taxon>Gunneridae</taxon>
        <taxon>Pentapetalae</taxon>
        <taxon>rosids</taxon>
        <taxon>fabids</taxon>
        <taxon>Rosales</taxon>
        <taxon>Rosaceae</taxon>
        <taxon>Amygdaloideae</taxon>
        <taxon>Amygdaleae</taxon>
        <taxon>Prunus</taxon>
    </lineage>
</organism>
<accession>A0A6J5WEA7</accession>
<dbReference type="Proteomes" id="UP000507245">
    <property type="component" value="Unassembled WGS sequence"/>
</dbReference>
<proteinExistence type="predicted"/>
<dbReference type="AlphaFoldDB" id="A0A6J5WEA7"/>
<dbReference type="EMBL" id="CAEKDK010000002">
    <property type="protein sequence ID" value="CAB4268314.1"/>
    <property type="molecule type" value="Genomic_DNA"/>
</dbReference>
<name>A0A6J5WEA7_PRUAR</name>
<dbReference type="Proteomes" id="UP000507222">
    <property type="component" value="Unassembled WGS sequence"/>
</dbReference>
<sequence length="197" mass="21757">MALPFGTAGHPGPWISQRPPIQPQNCQNGKLIAPQAVPSAEPVFTIAKWHRATVGSSHHAGQKLSNGWYIRMAKHKPKSTPLVLSVTIQKDINMSTSRSSFSKKDKWNKGASRRRYRHYTDPARAAQFLPQLLRPGPRTQTLPILPPSRMHLAKPSFKISSKNQPKGQQPNGRSCAAEPARMNQPHSPKPASIQFGA</sequence>
<reference evidence="5" key="1">
    <citation type="journal article" date="2020" name="Genome Biol.">
        <title>Gamete binning: chromosome-level and haplotype-resolved genome assembly enabled by high-throughput single-cell sequencing of gamete genomes.</title>
        <authorList>
            <person name="Campoy J.A."/>
            <person name="Sun H."/>
            <person name="Goel M."/>
            <person name="Jiao W.-B."/>
            <person name="Folz-Donahue K."/>
            <person name="Wang N."/>
            <person name="Rubio M."/>
            <person name="Liu C."/>
            <person name="Kukat C."/>
            <person name="Ruiz D."/>
            <person name="Huettel B."/>
            <person name="Schneeberger K."/>
        </authorList>
    </citation>
    <scope>NUCLEOTIDE SEQUENCE [LARGE SCALE GENOMIC DNA]</scope>
    <source>
        <strain evidence="5">cv. Rojo Pasion</strain>
    </source>
</reference>
<feature type="region of interest" description="Disordered" evidence="1">
    <location>
        <begin position="1"/>
        <end position="22"/>
    </location>
</feature>
<gene>
    <name evidence="2" type="ORF">CURHAP_LOCUS11653</name>
    <name evidence="3" type="ORF">ORAREDHAP_LOCUS11292</name>
</gene>